<dbReference type="PROSITE" id="PS50240">
    <property type="entry name" value="TRYPSIN_DOM"/>
    <property type="match status" value="1"/>
</dbReference>
<evidence type="ECO:0000256" key="6">
    <source>
        <dbReference type="ARBA" id="ARBA00022801"/>
    </source>
</evidence>
<keyword evidence="7" id="KW-0720">Serine protease</keyword>
<evidence type="ECO:0000256" key="16">
    <source>
        <dbReference type="PROSITE-ProRule" id="PRU00059"/>
    </source>
</evidence>
<feature type="domain" description="Peptidase S1" evidence="21">
    <location>
        <begin position="498"/>
        <end position="735"/>
    </location>
</feature>
<dbReference type="PROSITE" id="PS50923">
    <property type="entry name" value="SUSHI"/>
    <property type="match status" value="2"/>
</dbReference>
<dbReference type="PROSITE" id="PS01187">
    <property type="entry name" value="EGF_CA"/>
    <property type="match status" value="1"/>
</dbReference>
<keyword evidence="3" id="KW-0645">Protease</keyword>
<dbReference type="InterPro" id="IPR033116">
    <property type="entry name" value="TRYPSIN_SER"/>
</dbReference>
<feature type="binding site" evidence="15">
    <location>
        <position position="297"/>
    </location>
    <ligand>
        <name>Ca(2+)</name>
        <dbReference type="ChEBI" id="CHEBI:29108"/>
        <label>3</label>
    </ligand>
</feature>
<keyword evidence="19" id="KW-0472">Membrane</keyword>
<dbReference type="Gene3D" id="2.10.25.10">
    <property type="entry name" value="Laminin"/>
    <property type="match status" value="1"/>
</dbReference>
<dbReference type="GO" id="GO:0006956">
    <property type="term" value="P:complement activation"/>
    <property type="evidence" value="ECO:0007669"/>
    <property type="project" value="InterPro"/>
</dbReference>
<dbReference type="CDD" id="cd00190">
    <property type="entry name" value="Tryp_SPc"/>
    <property type="match status" value="1"/>
</dbReference>
<keyword evidence="14" id="KW-0597">Phosphoprotein</keyword>
<dbReference type="AlphaFoldDB" id="F7ED06"/>
<dbReference type="FunFam" id="2.60.120.290:FF:000129">
    <property type="entry name" value="Complement component 1, s subcomponent"/>
    <property type="match status" value="1"/>
</dbReference>
<evidence type="ECO:0000256" key="10">
    <source>
        <dbReference type="ARBA" id="ARBA00023180"/>
    </source>
</evidence>
<sequence>MQNKRHPKCRAFPATSPDHAWLPQSRTNPSQTAHFPLIHTQFLGDNLNHFRPTGAIRCHLDVGLSWFLILLLLGCVHSSFPSMYGEITSPNYPQGYPNNVEETWEISVPEGFGIHLYFIHLDIEPSENCEYDNVQVMVGDIVEKKLCGRQSGRSHRRPLEEKYFYSNYLKLLFKSDFSNQQRYTGFAAYYRAVDINECQESTETVCSHFCNNYIGGYFCSCPPEYFLHPDNHTCGVNCSGGLFTDIQGMISSPGFPSPYPENTRCEYKVQLEHGFEVVIHFQEDFDVEEYGDGSCSDSLTIKAGTRTFGPFCGKSPPNPSVIETGSNEADIIFQTDSGGENTGWKVRYYGDAIQCPVQVISNSILDPQQEKYVFRDVVNVTCVEGYEIVKDQKTLRSFISTCQGDGTWKNMHFQCQLVNCGEPDPIDNGNVFSNTTTYGSEITYNCSDEYYALTLPAGEDGTYSCSSYGYWVNSRGNKELPICTPVCGVHQSDKSGRIFGGTRAKPGQFPWMIQFTDIELGGGSLISDRWVLTAAHVVNKKIFPTMFGGVMKFFPNTNLQSQEKRLQAKKIIIHPLYQDNEDTEGQSNFDNDIALVQLTKKVKLGSCISPICLPRRGLAPVVNEVATIAGWGKTEKRESAVNLQFASISLSSMDKCKKATGGKGYFTPNMLCAGSDVGKDSCNGDSGGPLMFTDPQDSSKMYMAGIVSWGPRDCGTYGLYTKVDNYLDWIEETIAAVEREEQEEVETQVVCE</sequence>
<reference evidence="23" key="1">
    <citation type="journal article" date="2010" name="Science">
        <title>The genome of the Western clawed frog Xenopus tropicalis.</title>
        <authorList>
            <person name="Hellsten U."/>
            <person name="Harland R.M."/>
            <person name="Gilchrist M.J."/>
            <person name="Hendrix D."/>
            <person name="Jurka J."/>
            <person name="Kapitonov V."/>
            <person name="Ovcharenko I."/>
            <person name="Putnam N.H."/>
            <person name="Shu S."/>
            <person name="Taher L."/>
            <person name="Blitz I.L."/>
            <person name="Blumberg B."/>
            <person name="Dichmann D.S."/>
            <person name="Dubchak I."/>
            <person name="Amaya E."/>
            <person name="Detter J.C."/>
            <person name="Fletcher R."/>
            <person name="Gerhard D.S."/>
            <person name="Goodstein D."/>
            <person name="Graves T."/>
            <person name="Grigoriev I.V."/>
            <person name="Grimwood J."/>
            <person name="Kawashima T."/>
            <person name="Lindquist E."/>
            <person name="Lucas S.M."/>
            <person name="Mead P.E."/>
            <person name="Mitros T."/>
            <person name="Ogino H."/>
            <person name="Ohta Y."/>
            <person name="Poliakov A.V."/>
            <person name="Pollet N."/>
            <person name="Robert J."/>
            <person name="Salamov A."/>
            <person name="Sater A.K."/>
            <person name="Schmutz J."/>
            <person name="Terry A."/>
            <person name="Vize P.D."/>
            <person name="Warren W.C."/>
            <person name="Wells D."/>
            <person name="Wills A."/>
            <person name="Wilson R.K."/>
            <person name="Zimmerman L.B."/>
            <person name="Zorn A.M."/>
            <person name="Grainger R."/>
            <person name="Grammer T."/>
            <person name="Khokha M.K."/>
            <person name="Richardson P.M."/>
            <person name="Rokhsar D.S."/>
        </authorList>
    </citation>
    <scope>NUCLEOTIDE SEQUENCE [LARGE SCALE GENOMIC DNA]</scope>
    <source>
        <strain evidence="23">Nigerian</strain>
    </source>
</reference>
<evidence type="ECO:0000256" key="5">
    <source>
        <dbReference type="ARBA" id="ARBA00022737"/>
    </source>
</evidence>
<feature type="domain" description="CUB" evidence="20">
    <location>
        <begin position="238"/>
        <end position="351"/>
    </location>
</feature>
<keyword evidence="15" id="KW-0479">Metal-binding</keyword>
<feature type="modified residue" description="Phosphoserine; by CK2" evidence="14">
    <location>
        <position position="251"/>
    </location>
</feature>
<reference evidence="23" key="2">
    <citation type="submission" date="2011-06" db="UniProtKB">
        <authorList>
            <consortium name="Ensembl"/>
        </authorList>
    </citation>
    <scope>IDENTIFICATION</scope>
</reference>
<dbReference type="Pfam" id="PF00084">
    <property type="entry name" value="Sushi"/>
    <property type="match status" value="2"/>
</dbReference>
<dbReference type="CDD" id="cd00054">
    <property type="entry name" value="EGF_CA"/>
    <property type="match status" value="1"/>
</dbReference>
<evidence type="ECO:0000256" key="2">
    <source>
        <dbReference type="ARBA" id="ARBA00022659"/>
    </source>
</evidence>
<dbReference type="SMART" id="SM00020">
    <property type="entry name" value="Tryp_SPc"/>
    <property type="match status" value="1"/>
</dbReference>
<feature type="binding site" evidence="15">
    <location>
        <position position="212"/>
    </location>
    <ligand>
        <name>Ca(2+)</name>
        <dbReference type="ChEBI" id="CHEBI:29108"/>
        <label>2</label>
    </ligand>
</feature>
<keyword evidence="11 14" id="KW-0379">Hydroxylation</keyword>
<dbReference type="FunCoup" id="F7ED06">
    <property type="interactions" value="291"/>
</dbReference>
<feature type="active site" description="Charge relay system" evidence="12">
    <location>
        <position position="686"/>
    </location>
</feature>
<evidence type="ECO:0000256" key="19">
    <source>
        <dbReference type="SAM" id="Phobius"/>
    </source>
</evidence>
<dbReference type="Pfam" id="PF14670">
    <property type="entry name" value="FXa_inhibition"/>
    <property type="match status" value="1"/>
</dbReference>
<dbReference type="PROSITE" id="PS01180">
    <property type="entry name" value="CUB"/>
    <property type="match status" value="2"/>
</dbReference>
<evidence type="ECO:0000259" key="22">
    <source>
        <dbReference type="PROSITE" id="PS50923"/>
    </source>
</evidence>
<dbReference type="Xenbase" id="XB-GENE-995410">
    <property type="gene designation" value="c1s"/>
</dbReference>
<evidence type="ECO:0000256" key="1">
    <source>
        <dbReference type="ARBA" id="ARBA00022536"/>
    </source>
</evidence>
<dbReference type="GeneTree" id="ENSGT00940000157473"/>
<keyword evidence="2 17" id="KW-0768">Sushi</keyword>
<keyword evidence="19" id="KW-1133">Transmembrane helix</keyword>
<feature type="disulfide bond" evidence="13 16">
    <location>
        <begin position="238"/>
        <end position="265"/>
    </location>
</feature>
<keyword evidence="6" id="KW-0378">Hydrolase</keyword>
<dbReference type="GO" id="GO:0005509">
    <property type="term" value="F:calcium ion binding"/>
    <property type="evidence" value="ECO:0007669"/>
    <property type="project" value="InterPro"/>
</dbReference>
<evidence type="ECO:0000259" key="21">
    <source>
        <dbReference type="PROSITE" id="PS50240"/>
    </source>
</evidence>
<dbReference type="GO" id="GO:0004252">
    <property type="term" value="F:serine-type endopeptidase activity"/>
    <property type="evidence" value="ECO:0007669"/>
    <property type="project" value="InterPro"/>
</dbReference>
<dbReference type="CDD" id="cd00041">
    <property type="entry name" value="CUB"/>
    <property type="match status" value="2"/>
</dbReference>
<organism evidence="23">
    <name type="scientific">Xenopus tropicalis</name>
    <name type="common">Western clawed frog</name>
    <name type="synonym">Silurana tropicalis</name>
    <dbReference type="NCBI Taxonomy" id="8364"/>
    <lineage>
        <taxon>Eukaryota</taxon>
        <taxon>Metazoa</taxon>
        <taxon>Chordata</taxon>
        <taxon>Craniata</taxon>
        <taxon>Vertebrata</taxon>
        <taxon>Euteleostomi</taxon>
        <taxon>Amphibia</taxon>
        <taxon>Batrachia</taxon>
        <taxon>Anura</taxon>
        <taxon>Pipoidea</taxon>
        <taxon>Pipidae</taxon>
        <taxon>Xenopodinae</taxon>
        <taxon>Xenopus</taxon>
        <taxon>Silurana</taxon>
    </lineage>
</organism>
<feature type="binding site" evidence="15">
    <location>
        <position position="216"/>
    </location>
    <ligand>
        <name>Ca(2+)</name>
        <dbReference type="ChEBI" id="CHEBI:29108"/>
        <label>2</label>
    </ligand>
</feature>
<dbReference type="PROSITE" id="PS00135">
    <property type="entry name" value="TRYPSIN_SER"/>
    <property type="match status" value="1"/>
</dbReference>
<keyword evidence="1" id="KW-0245">EGF-like domain</keyword>
<dbReference type="FunFam" id="2.10.25.10:FF:000059">
    <property type="entry name" value="Mannan-binding lectin serine protease 1"/>
    <property type="match status" value="1"/>
</dbReference>
<evidence type="ECO:0000256" key="7">
    <source>
        <dbReference type="ARBA" id="ARBA00022825"/>
    </source>
</evidence>
<dbReference type="PRINTS" id="PR00722">
    <property type="entry name" value="CHYMOTRYPSIN"/>
</dbReference>
<name>F7ED06_XENTR</name>
<evidence type="ECO:0000256" key="14">
    <source>
        <dbReference type="PIRSR" id="PIRSR001155-3"/>
    </source>
</evidence>
<feature type="binding site" evidence="15">
    <location>
        <position position="197"/>
    </location>
    <ligand>
        <name>Ca(2+)</name>
        <dbReference type="ChEBI" id="CHEBI:29108"/>
        <label>2</label>
    </ligand>
</feature>
<evidence type="ECO:0000313" key="23">
    <source>
        <dbReference type="Ensembl" id="ENSXETP00000051563"/>
    </source>
</evidence>
<dbReference type="SUPFAM" id="SSF57196">
    <property type="entry name" value="EGF/Laminin"/>
    <property type="match status" value="1"/>
</dbReference>
<comment type="caution">
    <text evidence="17">Lacks conserved residue(s) required for the propagation of feature annotation.</text>
</comment>
<feature type="active site" description="Charge relay system" evidence="12">
    <location>
        <position position="536"/>
    </location>
</feature>
<dbReference type="InterPro" id="IPR001254">
    <property type="entry name" value="Trypsin_dom"/>
</dbReference>
<keyword evidence="19" id="KW-0812">Transmembrane</keyword>
<feature type="disulfide bond" evidence="13">
    <location>
        <begin position="446"/>
        <end position="483"/>
    </location>
</feature>
<evidence type="ECO:0000259" key="20">
    <source>
        <dbReference type="PROSITE" id="PS01180"/>
    </source>
</evidence>
<feature type="domain" description="Sushi" evidence="22">
    <location>
        <begin position="418"/>
        <end position="485"/>
    </location>
</feature>
<dbReference type="PIRSF" id="PIRSF001155">
    <property type="entry name" value="C1r_C1s_MASP"/>
    <property type="match status" value="1"/>
</dbReference>
<feature type="binding site" evidence="15">
    <location>
        <position position="176"/>
    </location>
    <ligand>
        <name>Ca(2+)</name>
        <dbReference type="ChEBI" id="CHEBI:29108"/>
        <label>1</label>
    </ligand>
</feature>
<feature type="binding site" evidence="15">
    <location>
        <position position="194"/>
    </location>
    <ligand>
        <name>Ca(2+)</name>
        <dbReference type="ChEBI" id="CHEBI:29108"/>
        <label>2</label>
    </ligand>
</feature>
<dbReference type="Gene3D" id="2.60.120.290">
    <property type="entry name" value="Spermadhesin, CUB domain"/>
    <property type="match status" value="2"/>
</dbReference>
<feature type="disulfide bond" evidence="13">
    <location>
        <begin position="198"/>
        <end position="210"/>
    </location>
</feature>
<dbReference type="SMART" id="SM00032">
    <property type="entry name" value="CCP"/>
    <property type="match status" value="2"/>
</dbReference>
<evidence type="ECO:0000256" key="12">
    <source>
        <dbReference type="PIRSR" id="PIRSR001155-1"/>
    </source>
</evidence>
<feature type="transmembrane region" description="Helical" evidence="19">
    <location>
        <begin position="60"/>
        <end position="80"/>
    </location>
</feature>
<dbReference type="Pfam" id="PF00431">
    <property type="entry name" value="CUB"/>
    <property type="match status" value="2"/>
</dbReference>
<keyword evidence="10" id="KW-0325">Glycoprotein</keyword>
<feature type="region of interest" description="Disordered" evidence="18">
    <location>
        <begin position="1"/>
        <end position="28"/>
    </location>
</feature>
<dbReference type="InterPro" id="IPR024175">
    <property type="entry name" value="Pept_S1A_C1r/C1S/mannan-bd"/>
</dbReference>
<dbReference type="SUPFAM" id="SSF57535">
    <property type="entry name" value="Complement control module/SCR domain"/>
    <property type="match status" value="2"/>
</dbReference>
<feature type="disulfide bond" evidence="13">
    <location>
        <begin position="355"/>
        <end position="402"/>
    </location>
</feature>
<dbReference type="InterPro" id="IPR000859">
    <property type="entry name" value="CUB_dom"/>
</dbReference>
<dbReference type="GO" id="GO:0005576">
    <property type="term" value="C:extracellular region"/>
    <property type="evidence" value="ECO:0007669"/>
    <property type="project" value="InterPro"/>
</dbReference>
<dbReference type="InParanoid" id="F7ED06"/>
<dbReference type="Ensembl" id="ENSXETT00000051563">
    <property type="protein sequence ID" value="ENSXETP00000051563"/>
    <property type="gene ID" value="ENSXETG00000023912"/>
</dbReference>
<feature type="disulfide bond" evidence="13">
    <location>
        <begin position="420"/>
        <end position="465"/>
    </location>
</feature>
<dbReference type="InterPro" id="IPR000436">
    <property type="entry name" value="Sushi_SCR_CCP_dom"/>
</dbReference>
<keyword evidence="8 15" id="KW-0106">Calcium</keyword>
<feature type="binding site" evidence="15">
    <location>
        <position position="124"/>
    </location>
    <ligand>
        <name>Ca(2+)</name>
        <dbReference type="ChEBI" id="CHEBI:29108"/>
        <label>1</label>
    </ligand>
</feature>
<feature type="disulfide bond" evidence="13">
    <location>
        <begin position="221"/>
        <end position="234"/>
    </location>
</feature>
<dbReference type="PANTHER" id="PTHR24255:SF18">
    <property type="entry name" value="COMPLEMENT C1S SUBCOMPONENT"/>
    <property type="match status" value="1"/>
</dbReference>
<evidence type="ECO:0000256" key="4">
    <source>
        <dbReference type="ARBA" id="ARBA00022729"/>
    </source>
</evidence>
<dbReference type="SMART" id="SM00042">
    <property type="entry name" value="CUB"/>
    <property type="match status" value="2"/>
</dbReference>
<evidence type="ECO:0000256" key="8">
    <source>
        <dbReference type="ARBA" id="ARBA00022837"/>
    </source>
</evidence>
<dbReference type="InterPro" id="IPR001314">
    <property type="entry name" value="Peptidase_S1A"/>
</dbReference>
<dbReference type="SUPFAM" id="SSF49854">
    <property type="entry name" value="Spermadhesin, CUB domain"/>
    <property type="match status" value="2"/>
</dbReference>
<evidence type="ECO:0000256" key="15">
    <source>
        <dbReference type="PIRSR" id="PIRSR001155-4"/>
    </source>
</evidence>
<proteinExistence type="predicted"/>
<feature type="binding site" evidence="15">
    <location>
        <position position="178"/>
    </location>
    <ligand>
        <name>Ca(2+)</name>
        <dbReference type="ChEBI" id="CHEBI:29108"/>
        <label>1</label>
    </ligand>
</feature>
<accession>F7ED06</accession>
<feature type="binding site" evidence="15">
    <location>
        <position position="288"/>
    </location>
    <ligand>
        <name>Ca(2+)</name>
        <dbReference type="ChEBI" id="CHEBI:29108"/>
        <label>3</label>
    </ligand>
</feature>
<feature type="active site" description="Charge relay system" evidence="12">
    <location>
        <position position="592"/>
    </location>
</feature>
<dbReference type="InterPro" id="IPR035914">
    <property type="entry name" value="Sperma_CUB_dom_sf"/>
</dbReference>
<evidence type="ECO:0000256" key="3">
    <source>
        <dbReference type="ARBA" id="ARBA00022670"/>
    </source>
</evidence>
<dbReference type="CDD" id="cd00033">
    <property type="entry name" value="CCP"/>
    <property type="match status" value="2"/>
</dbReference>
<gene>
    <name evidence="23" type="primary">c1s</name>
</gene>
<feature type="disulfide bond" evidence="13">
    <location>
        <begin position="295"/>
        <end position="312"/>
    </location>
</feature>
<dbReference type="PANTHER" id="PTHR24255">
    <property type="entry name" value="COMPLEMENT COMPONENT 1, S SUBCOMPONENT-RELATED"/>
    <property type="match status" value="1"/>
</dbReference>
<dbReference type="Gene3D" id="2.10.70.10">
    <property type="entry name" value="Complement Module, domain 1"/>
    <property type="match status" value="2"/>
</dbReference>
<feature type="binding site" evidence="15">
    <location>
        <position position="213"/>
    </location>
    <ligand>
        <name>Ca(2+)</name>
        <dbReference type="ChEBI" id="CHEBI:29108"/>
        <label>2</label>
    </ligand>
</feature>
<dbReference type="InterPro" id="IPR009003">
    <property type="entry name" value="Peptidase_S1_PA"/>
</dbReference>
<evidence type="ECO:0000256" key="11">
    <source>
        <dbReference type="ARBA" id="ARBA00023278"/>
    </source>
</evidence>
<dbReference type="Pfam" id="PF00089">
    <property type="entry name" value="Trypsin"/>
    <property type="match status" value="1"/>
</dbReference>
<dbReference type="HOGENOM" id="CLU_006842_14_1_1"/>
<feature type="domain" description="CUB" evidence="20">
    <location>
        <begin position="75"/>
        <end position="193"/>
    </location>
</feature>
<feature type="disulfide bond" evidence="13">
    <location>
        <begin position="382"/>
        <end position="415"/>
    </location>
</feature>
<feature type="binding site" evidence="15">
    <location>
        <position position="336"/>
    </location>
    <ligand>
        <name>Ca(2+)</name>
        <dbReference type="ChEBI" id="CHEBI:29108"/>
        <label>3</label>
    </ligand>
</feature>
<evidence type="ECO:0000256" key="9">
    <source>
        <dbReference type="ARBA" id="ARBA00023157"/>
    </source>
</evidence>
<evidence type="ECO:0000256" key="13">
    <source>
        <dbReference type="PIRSR" id="PIRSR001155-2"/>
    </source>
</evidence>
<evidence type="ECO:0000256" key="18">
    <source>
        <dbReference type="SAM" id="MobiDB-lite"/>
    </source>
</evidence>
<feature type="domain" description="Sushi" evidence="22">
    <location>
        <begin position="353"/>
        <end position="417"/>
    </location>
</feature>
<dbReference type="InterPro" id="IPR043504">
    <property type="entry name" value="Peptidase_S1_PA_chymotrypsin"/>
</dbReference>
<dbReference type="FunFam" id="2.60.120.290:FF:000006">
    <property type="entry name" value="Mannan-binding lectin serine protease 1"/>
    <property type="match status" value="1"/>
</dbReference>
<feature type="disulfide bond" evidence="13">
    <location>
        <begin position="206"/>
        <end position="219"/>
    </location>
</feature>
<feature type="modified residue" description="(3R)-3-hydroxyasparagine" evidence="14">
    <location>
        <position position="212"/>
    </location>
</feature>
<dbReference type="InterPro" id="IPR035976">
    <property type="entry name" value="Sushi/SCR/CCP_sf"/>
</dbReference>
<feature type="binding site" evidence="15">
    <location>
        <position position="132"/>
    </location>
    <ligand>
        <name>Ca(2+)</name>
        <dbReference type="ChEBI" id="CHEBI:29108"/>
        <label>1</label>
    </ligand>
</feature>
<dbReference type="Gene3D" id="2.40.10.10">
    <property type="entry name" value="Trypsin-like serine proteases"/>
    <property type="match status" value="2"/>
</dbReference>
<feature type="disulfide bond" evidence="13">
    <location>
        <begin position="656"/>
        <end position="672"/>
    </location>
</feature>
<keyword evidence="9 13" id="KW-1015">Disulfide bond</keyword>
<evidence type="ECO:0000256" key="17">
    <source>
        <dbReference type="PROSITE-ProRule" id="PRU00302"/>
    </source>
</evidence>
<comment type="PTM">
    <text evidence="14">The iron and 2-oxoglutarate dependent 3-hydroxylation of aspartate and asparagine is (R) stereospecific within EGF domains.</text>
</comment>
<feature type="disulfide bond" description="Interchain (between heavy and light chains)" evidence="13">
    <location>
        <begin position="487"/>
        <end position="612"/>
    </location>
</feature>
<dbReference type="InterPro" id="IPR001881">
    <property type="entry name" value="EGF-like_Ca-bd_dom"/>
</dbReference>
<dbReference type="GO" id="GO:0006508">
    <property type="term" value="P:proteolysis"/>
    <property type="evidence" value="ECO:0007669"/>
    <property type="project" value="UniProtKB-KW"/>
</dbReference>
<dbReference type="FunFam" id="2.40.10.10:FF:000183">
    <property type="entry name" value="Complement component 1, s subcomponent"/>
    <property type="match status" value="1"/>
</dbReference>
<dbReference type="Bgee" id="ENSXETG00000023912">
    <property type="expression patterns" value="Expressed in liver and 11 other cell types or tissues"/>
</dbReference>
<dbReference type="ExpressionAtlas" id="F7ED06">
    <property type="expression patterns" value="differential"/>
</dbReference>
<protein>
    <submittedName>
        <fullName evidence="23">Complement C1s</fullName>
    </submittedName>
</protein>
<dbReference type="SMART" id="SM00179">
    <property type="entry name" value="EGF_CA"/>
    <property type="match status" value="1"/>
</dbReference>
<dbReference type="SUPFAM" id="SSF50494">
    <property type="entry name" value="Trypsin-like serine proteases"/>
    <property type="match status" value="1"/>
</dbReference>
<dbReference type="FunFam" id="2.10.70.10:FF:000016">
    <property type="entry name" value="Mannan-binding lectin serine protease 1"/>
    <property type="match status" value="1"/>
</dbReference>
<dbReference type="eggNOG" id="KOG3627">
    <property type="taxonomic scope" value="Eukaryota"/>
</dbReference>
<feature type="disulfide bond" evidence="13">
    <location>
        <begin position="129"/>
        <end position="147"/>
    </location>
</feature>
<keyword evidence="4" id="KW-0732">Signal</keyword>
<dbReference type="InterPro" id="IPR018097">
    <property type="entry name" value="EGF_Ca-bd_CS"/>
</dbReference>
<feature type="disulfide bond" evidence="13">
    <location>
        <begin position="682"/>
        <end position="714"/>
    </location>
</feature>
<keyword evidence="5" id="KW-0677">Repeat</keyword>